<dbReference type="EMBL" id="LNRQ01000008">
    <property type="protein sequence ID" value="KZM84969.1"/>
    <property type="molecule type" value="Genomic_DNA"/>
</dbReference>
<evidence type="ECO:0000256" key="4">
    <source>
        <dbReference type="ARBA" id="ARBA00022448"/>
    </source>
</evidence>
<accession>A0A175YMY8</accession>
<dbReference type="InterPro" id="IPR002553">
    <property type="entry name" value="Clathrin/coatomer_adapt-like_N"/>
</dbReference>
<dbReference type="Gramene" id="KZM84969">
    <property type="protein sequence ID" value="KZM84969"/>
    <property type="gene ID" value="DCAR_027609"/>
</dbReference>
<dbReference type="InterPro" id="IPR056314">
    <property type="entry name" value="AP3B1/2_C"/>
</dbReference>
<evidence type="ECO:0000256" key="3">
    <source>
        <dbReference type="ARBA" id="ARBA00006613"/>
    </source>
</evidence>
<organism evidence="13">
    <name type="scientific">Daucus carota subsp. sativus</name>
    <name type="common">Carrot</name>
    <dbReference type="NCBI Taxonomy" id="79200"/>
    <lineage>
        <taxon>Eukaryota</taxon>
        <taxon>Viridiplantae</taxon>
        <taxon>Streptophyta</taxon>
        <taxon>Embryophyta</taxon>
        <taxon>Tracheophyta</taxon>
        <taxon>Spermatophyta</taxon>
        <taxon>Magnoliopsida</taxon>
        <taxon>eudicotyledons</taxon>
        <taxon>Gunneridae</taxon>
        <taxon>Pentapetalae</taxon>
        <taxon>asterids</taxon>
        <taxon>campanulids</taxon>
        <taxon>Apiales</taxon>
        <taxon>Apiaceae</taxon>
        <taxon>Apioideae</taxon>
        <taxon>Scandiceae</taxon>
        <taxon>Daucinae</taxon>
        <taxon>Daucus</taxon>
        <taxon>Daucus sect. Daucus</taxon>
    </lineage>
</organism>
<feature type="region of interest" description="Disordered" evidence="11">
    <location>
        <begin position="806"/>
        <end position="859"/>
    </location>
</feature>
<evidence type="ECO:0000256" key="6">
    <source>
        <dbReference type="ARBA" id="ARBA00022927"/>
    </source>
</evidence>
<dbReference type="AlphaFoldDB" id="A0A175YMY8"/>
<dbReference type="InterPro" id="IPR011989">
    <property type="entry name" value="ARM-like"/>
</dbReference>
<dbReference type="InterPro" id="IPR016024">
    <property type="entry name" value="ARM-type_fold"/>
</dbReference>
<evidence type="ECO:0000256" key="7">
    <source>
        <dbReference type="ARBA" id="ARBA00023034"/>
    </source>
</evidence>
<dbReference type="Pfam" id="PF01602">
    <property type="entry name" value="Adaptin_N"/>
    <property type="match status" value="2"/>
</dbReference>
<dbReference type="Gene3D" id="1.25.10.10">
    <property type="entry name" value="Leucine-rich Repeat Variant"/>
    <property type="match status" value="2"/>
</dbReference>
<dbReference type="OMA" id="ARAIIVW"/>
<protein>
    <recommendedName>
        <fullName evidence="12">AP-3 complex subunit beta C-terminal domain-containing protein</fullName>
    </recommendedName>
</protein>
<dbReference type="SMART" id="SM01355">
    <property type="entry name" value="AP3B1_C"/>
    <property type="match status" value="1"/>
</dbReference>
<dbReference type="SUPFAM" id="SSF48371">
    <property type="entry name" value="ARM repeat"/>
    <property type="match status" value="2"/>
</dbReference>
<evidence type="ECO:0000256" key="2">
    <source>
        <dbReference type="ARBA" id="ARBA00004555"/>
    </source>
</evidence>
<keyword evidence="6" id="KW-0653">Protein transport</keyword>
<dbReference type="Pfam" id="PF14796">
    <property type="entry name" value="AP3B1_C"/>
    <property type="match status" value="1"/>
</dbReference>
<dbReference type="PANTHER" id="PTHR11134">
    <property type="entry name" value="ADAPTOR COMPLEX SUBUNIT BETA FAMILY MEMBER"/>
    <property type="match status" value="1"/>
</dbReference>
<dbReference type="InterPro" id="IPR026740">
    <property type="entry name" value="AP3_beta"/>
</dbReference>
<keyword evidence="5" id="KW-0597">Phosphoprotein</keyword>
<dbReference type="PIRSF" id="PIRSF037096">
    <property type="entry name" value="AP3_complex_beta"/>
    <property type="match status" value="1"/>
</dbReference>
<dbReference type="STRING" id="79200.A0A175YMY8"/>
<comment type="function">
    <text evidence="10">Subunit of non-clathrin- and clathrin-associated adaptor protein complex 3 (AP-3) that plays a role in protein sorting in the late-Golgi/trans-Golgi network (TGN) and/or endosomes. The AP complexes mediate both the recruitment of clathrin to membranes and the recognition of sorting signals within the cytosolic tails of transmembrane cargo molecules. AP-3 appears to be involved in the sorting of a subset of transmembrane proteins targeted to lysosomes and lysosome-related organelles. In concert with the BLOC-1 complex, AP-3 is required to target cargos into vesicles assembled at cell bodies for delivery into neurites and nerve terminals.</text>
</comment>
<dbReference type="GO" id="GO:0030123">
    <property type="term" value="C:AP-3 adaptor complex"/>
    <property type="evidence" value="ECO:0007669"/>
    <property type="project" value="InterPro"/>
</dbReference>
<evidence type="ECO:0000256" key="10">
    <source>
        <dbReference type="ARBA" id="ARBA00023570"/>
    </source>
</evidence>
<proteinExistence type="inferred from homology"/>
<comment type="caution">
    <text evidence="13">The sequence shown here is derived from an EMBL/GenBank/DDBJ whole genome shotgun (WGS) entry which is preliminary data.</text>
</comment>
<keyword evidence="9" id="KW-0968">Cytoplasmic vesicle</keyword>
<sequence>MFHQFGATADSLSKASTLVFRIGTDAHLYDDPDDVSIAPLLDSKFDSEKCEALKRLLALIAQGFDVSNYFPQVVKNVASQSLEVKKLVYLYLLHYAEKRPNEALLSINYFQKDLGDPNPLVRAWALRTMAGIRLHVVAPIVVVAVAKCARDPSVYVRKCAANALPKLHDLRLEENTGGIEEIVGILLNDNSPSVVGAAAAAFASVCPNNLNLIGRHYKKLCETLPDVEEWGQIVLIEILLRYVIARQGLVRESIMASPYSEYLDSEIDGPDRDFAVKEETNVVSIGAYQSQLLQMASKSYLEGPEKYLSQMNFEDKGAFQSGLPKFTSAKNDDVKILLQCTSPLLWSHNSAVILAAAGLHWIMAPKEDLRRIVKPLLFILRSSSASAYVALCNIQVFAKAMPSLFASYSEDFFICSSDTYQIKALKLEILSNIATESSIPVIFQEFQDYVRDSDRRFAADTVAAIGLCAQRLPNVANTCLEGLLALTIPQSLNNDTESSGGDSIVLIQAIISIRSIIKLDPPRHEKDYVRDSDRRFAADTVAAIGLCAQRLPNVANTCLEGLLALTIPQSLNNDTESSGGDSIVLIQAIISIRSIIKLDPPRHEKVIVHLVRTLDSIKVPTARAMVIRMMGEYNSSGHILPKMLTSVLTYLACCFTKEALETKLQILYAAVKVVLCARGDDLCASKKLLSYVLELAKCDINYDIRDRARVIRKLLTQYLFSFELVEEARYISESKNMSCLLAERLFLEKPKSMSTEPNNYRFYLPGSLSQIVLHAAPGYNPLPEPCSLTIGDSSFGSNIVKGGTHSDLYGVDDSERASGSSDDDSNSSDGSEISEAGSSGNDVGDESGSASEGDENTGLLINFSDVGNAAYANLNGNSEVNDPQSRPNDFGELMSNRALESWLDESPDSSRNAPESSSFQNSSARISVGSLSERVKPKSYTLLDTVNGNGLRVDYVFSSEMSSKSKFVCLEVSFKNCSNEPKEKILLFDEDIEGGQDNSEQALRTNESSSAPHNNDVKVIVPVEEIPCLEPGQSSKKIMEVHFHHHLLPIKLVLRCSGLKLPVKLWPDIGYFVKPLPMDDEEFFRKESQLRGMFEYNRRCTFIDHVRELKDEKGEISLVKDKFLVVCETLGLKMLSNANLSLISVDMPVTTNHDDVSGLCLRFACEILSNSMPCLITVTLRGNCSEPLNTTVKVNCEETVFGLNLLNKIVSFLAEPPL</sequence>
<reference evidence="13" key="1">
    <citation type="journal article" date="2016" name="Nat. Genet.">
        <title>A high-quality carrot genome assembly provides new insights into carotenoid accumulation and asterid genome evolution.</title>
        <authorList>
            <person name="Iorizzo M."/>
            <person name="Ellison S."/>
            <person name="Senalik D."/>
            <person name="Zeng P."/>
            <person name="Satapoomin P."/>
            <person name="Huang J."/>
            <person name="Bowman M."/>
            <person name="Iovene M."/>
            <person name="Sanseverino W."/>
            <person name="Cavagnaro P."/>
            <person name="Yildiz M."/>
            <person name="Macko-Podgorni A."/>
            <person name="Moranska E."/>
            <person name="Grzebelus E."/>
            <person name="Grzebelus D."/>
            <person name="Ashrafi H."/>
            <person name="Zheng Z."/>
            <person name="Cheng S."/>
            <person name="Spooner D."/>
            <person name="Van Deynze A."/>
            <person name="Simon P."/>
        </authorList>
    </citation>
    <scope>NUCLEOTIDE SEQUENCE [LARGE SCALE GENOMIC DNA]</scope>
    <source>
        <tissue evidence="13">Leaf</tissue>
    </source>
</reference>
<dbReference type="InterPro" id="IPR026739">
    <property type="entry name" value="AP_beta"/>
</dbReference>
<evidence type="ECO:0000259" key="12">
    <source>
        <dbReference type="SMART" id="SM01355"/>
    </source>
</evidence>
<dbReference type="GO" id="GO:0005794">
    <property type="term" value="C:Golgi apparatus"/>
    <property type="evidence" value="ECO:0007669"/>
    <property type="project" value="UniProtKB-SubCell"/>
</dbReference>
<evidence type="ECO:0000313" key="13">
    <source>
        <dbReference type="EMBL" id="KZM84969.1"/>
    </source>
</evidence>
<dbReference type="InterPro" id="IPR029390">
    <property type="entry name" value="AP3B_C"/>
</dbReference>
<dbReference type="Pfam" id="PF24080">
    <property type="entry name" value="AP3B1_C_2"/>
    <property type="match status" value="1"/>
</dbReference>
<evidence type="ECO:0000256" key="1">
    <source>
        <dbReference type="ARBA" id="ARBA00004145"/>
    </source>
</evidence>
<keyword evidence="7" id="KW-0333">Golgi apparatus</keyword>
<feature type="region of interest" description="Disordered" evidence="11">
    <location>
        <begin position="902"/>
        <end position="924"/>
    </location>
</feature>
<name>A0A175YMY8_DAUCS</name>
<evidence type="ECO:0000256" key="11">
    <source>
        <dbReference type="SAM" id="MobiDB-lite"/>
    </source>
</evidence>
<comment type="subcellular location">
    <subcellularLocation>
        <location evidence="1">Cytoplasmic vesicle</location>
        <location evidence="1">Clathrin-coated vesicle membrane</location>
        <topology evidence="1">Peripheral membrane protein</topology>
        <orientation evidence="1">Cytoplasmic side</orientation>
    </subcellularLocation>
    <subcellularLocation>
        <location evidence="2">Golgi apparatus</location>
    </subcellularLocation>
</comment>
<evidence type="ECO:0000256" key="5">
    <source>
        <dbReference type="ARBA" id="ARBA00022553"/>
    </source>
</evidence>
<evidence type="ECO:0000256" key="8">
    <source>
        <dbReference type="ARBA" id="ARBA00023136"/>
    </source>
</evidence>
<dbReference type="GO" id="GO:0030665">
    <property type="term" value="C:clathrin-coated vesicle membrane"/>
    <property type="evidence" value="ECO:0007669"/>
    <property type="project" value="UniProtKB-SubCell"/>
</dbReference>
<feature type="compositionally biased region" description="Polar residues" evidence="11">
    <location>
        <begin position="909"/>
        <end position="924"/>
    </location>
</feature>
<keyword evidence="8" id="KW-0472">Membrane</keyword>
<dbReference type="GO" id="GO:0006886">
    <property type="term" value="P:intracellular protein transport"/>
    <property type="evidence" value="ECO:0007669"/>
    <property type="project" value="InterPro"/>
</dbReference>
<keyword evidence="4" id="KW-0813">Transport</keyword>
<gene>
    <name evidence="13" type="ORF">DCAR_027609</name>
</gene>
<evidence type="ECO:0000256" key="9">
    <source>
        <dbReference type="ARBA" id="ARBA00023329"/>
    </source>
</evidence>
<comment type="similarity">
    <text evidence="3">Belongs to the adaptor complexes large subunit family.</text>
</comment>
<dbReference type="GO" id="GO:0016192">
    <property type="term" value="P:vesicle-mediated transport"/>
    <property type="evidence" value="ECO:0007669"/>
    <property type="project" value="InterPro"/>
</dbReference>
<feature type="domain" description="AP-3 complex subunit beta C-terminal" evidence="12">
    <location>
        <begin position="895"/>
        <end position="1048"/>
    </location>
</feature>